<gene>
    <name evidence="2" type="ordered locus">SVEN_0193</name>
</gene>
<protein>
    <submittedName>
        <fullName evidence="2">Uncharacterized protein</fullName>
    </submittedName>
</protein>
<evidence type="ECO:0000313" key="2">
    <source>
        <dbReference type="EMBL" id="CCA53481.1"/>
    </source>
</evidence>
<dbReference type="RefSeq" id="WP_015031401.1">
    <property type="nucleotide sequence ID" value="NC_018750.1"/>
</dbReference>
<keyword evidence="1" id="KW-1133">Transmembrane helix</keyword>
<name>F2R4K4_STRVP</name>
<dbReference type="eggNOG" id="COG1697">
    <property type="taxonomic scope" value="Bacteria"/>
</dbReference>
<keyword evidence="1" id="KW-0472">Membrane</keyword>
<dbReference type="PATRIC" id="fig|953739.5.peg.5389"/>
<feature type="transmembrane region" description="Helical" evidence="1">
    <location>
        <begin position="103"/>
        <end position="125"/>
    </location>
</feature>
<evidence type="ECO:0000313" key="3">
    <source>
        <dbReference type="Proteomes" id="UP000006854"/>
    </source>
</evidence>
<evidence type="ECO:0000256" key="1">
    <source>
        <dbReference type="SAM" id="Phobius"/>
    </source>
</evidence>
<dbReference type="EMBL" id="FR845719">
    <property type="protein sequence ID" value="CCA53481.1"/>
    <property type="molecule type" value="Genomic_DNA"/>
</dbReference>
<dbReference type="HOGENOM" id="CLU_749828_0_0_11"/>
<dbReference type="AlphaFoldDB" id="F2R4K4"/>
<reference evidence="2 3" key="1">
    <citation type="journal article" date="2011" name="BMC Genomics">
        <title>Genome-wide analysis of the role of GlnR in Streptomyces venezuelae provides new insights into global nitrogen regulation in actinomycetes.</title>
        <authorList>
            <person name="Pullan S.T."/>
            <person name="Bibb M.J."/>
            <person name="Merrick M."/>
        </authorList>
    </citation>
    <scope>NUCLEOTIDE SEQUENCE [LARGE SCALE GENOMIC DNA]</scope>
    <source>
        <strain evidence="2">ATCC 10712</strain>
    </source>
</reference>
<keyword evidence="1" id="KW-0812">Transmembrane</keyword>
<feature type="transmembrane region" description="Helical" evidence="1">
    <location>
        <begin position="77"/>
        <end position="97"/>
    </location>
</feature>
<sequence>MICPHCEQNLLRKQRTGNRCSFCKRDYALDPKTNPLGLNDLRVRRVTAALTDGGRIRIVPEQLWYALSRKRLRDSEFGQGCLGGAFALGAFVAFVSFVAEAPVLLLASAALLLVGSGIAVARAVGVGAGVPRVSREDFAAQVLGAWRRTYGSLPPGVLDTSGSTHGPAVPAVAPGAAGTAGVLICRDRAVVAFLDAAGLLARHGLASARSPEEVRAVPSSGPVLVLHDVDAERELFVRRVRETLPGRTVVDAAPPLRTLRARPNAVPYRDPGRKPDAEAMRLLSGLGTLTPEELKWLGKGWRYPLVGLSPARLLAVVDRVAGQVTRRVDEDRRRAAALGFLTWPGPAGPGPVGGP</sequence>
<accession>F2R4K4</accession>
<dbReference type="STRING" id="953739.SVEN_0193"/>
<proteinExistence type="predicted"/>
<dbReference type="GeneID" id="51860801"/>
<dbReference type="KEGG" id="sve:SVEN_0193"/>
<dbReference type="OrthoDB" id="4524486at2"/>
<organism evidence="2 3">
    <name type="scientific">Streptomyces venezuelae (strain ATCC 10712 / CBS 650.69 / DSM 40230 / JCM 4526 / NBRC 13096 / PD 04745)</name>
    <dbReference type="NCBI Taxonomy" id="953739"/>
    <lineage>
        <taxon>Bacteria</taxon>
        <taxon>Bacillati</taxon>
        <taxon>Actinomycetota</taxon>
        <taxon>Actinomycetes</taxon>
        <taxon>Kitasatosporales</taxon>
        <taxon>Streptomycetaceae</taxon>
        <taxon>Streptomyces</taxon>
    </lineage>
</organism>
<keyword evidence="3" id="KW-1185">Reference proteome</keyword>
<dbReference type="Proteomes" id="UP000006854">
    <property type="component" value="Chromosome"/>
</dbReference>